<organism evidence="3 4">
    <name type="scientific">Stomoxys calcitrans</name>
    <name type="common">Stable fly</name>
    <name type="synonym">Conops calcitrans</name>
    <dbReference type="NCBI Taxonomy" id="35570"/>
    <lineage>
        <taxon>Eukaryota</taxon>
        <taxon>Metazoa</taxon>
        <taxon>Ecdysozoa</taxon>
        <taxon>Arthropoda</taxon>
        <taxon>Hexapoda</taxon>
        <taxon>Insecta</taxon>
        <taxon>Pterygota</taxon>
        <taxon>Neoptera</taxon>
        <taxon>Endopterygota</taxon>
        <taxon>Diptera</taxon>
        <taxon>Brachycera</taxon>
        <taxon>Muscomorpha</taxon>
        <taxon>Muscoidea</taxon>
        <taxon>Muscidae</taxon>
        <taxon>Stomoxys</taxon>
    </lineage>
</organism>
<keyword evidence="4" id="KW-1185">Reference proteome</keyword>
<evidence type="ECO:0000313" key="4">
    <source>
        <dbReference type="Proteomes" id="UP000095300"/>
    </source>
</evidence>
<dbReference type="PANTHER" id="PTHR12496:SF9">
    <property type="entry name" value="METHYLTRANSFERASE-LIKE PROTEIN 25-RELATED"/>
    <property type="match status" value="1"/>
</dbReference>
<dbReference type="Proteomes" id="UP000095300">
    <property type="component" value="Unassembled WGS sequence"/>
</dbReference>
<feature type="region of interest" description="Disordered" evidence="1">
    <location>
        <begin position="207"/>
        <end position="232"/>
    </location>
</feature>
<evidence type="ECO:0000313" key="3">
    <source>
        <dbReference type="EnsemblMetazoa" id="SCAU006169-PA"/>
    </source>
</evidence>
<name>A0A1I8P9Y8_STOCA</name>
<gene>
    <name evidence="3" type="primary">106090579</name>
</gene>
<proteinExistence type="predicted"/>
<dbReference type="CDD" id="cd02440">
    <property type="entry name" value="AdoMet_MTases"/>
    <property type="match status" value="1"/>
</dbReference>
<dbReference type="SUPFAM" id="SSF53335">
    <property type="entry name" value="S-adenosyl-L-methionine-dependent methyltransferases"/>
    <property type="match status" value="1"/>
</dbReference>
<dbReference type="VEuPathDB" id="VectorBase:SCAU006169"/>
<dbReference type="Pfam" id="PF13679">
    <property type="entry name" value="Methyltransf_32"/>
    <property type="match status" value="1"/>
</dbReference>
<evidence type="ECO:0000256" key="1">
    <source>
        <dbReference type="SAM" id="MobiDB-lite"/>
    </source>
</evidence>
<feature type="domain" description="Methyltransferase" evidence="2">
    <location>
        <begin position="126"/>
        <end position="314"/>
    </location>
</feature>
<dbReference type="STRING" id="35570.A0A1I8P9Y8"/>
<dbReference type="InterPro" id="IPR052220">
    <property type="entry name" value="METTL25"/>
</dbReference>
<dbReference type="OrthoDB" id="10258156at2759"/>
<dbReference type="InterPro" id="IPR029063">
    <property type="entry name" value="SAM-dependent_MTases_sf"/>
</dbReference>
<sequence>MSIPQICRRLDAILKFMTPYWPWVNCHMVNFLTDNHWQTFVPEKLQEELKNQESIGECIESIFWTNDGKGGLKFSQTLTFLQETEANSLTAFPEIILTKKAFEENVLKIHRQEENIVSIKEFLSEKKRHEVEITASLVNDLIQGTLRDRKIPIIVDAGDGKGYLSSRLALEYGYQVLGIDSNPTNTENAIERNRKLKKAWNGLKERAELQSKGITPPRRRRQKQNPLPTDATNAGDTCNMLDNYKTMDKFITTDLNLPNLIEQTYPNADRESTVCLTGLHTCGNLAATCLKLFEHQTQCKLVCNIGCCYHLLREIYSGTEFFGNKQISDLNQEFGFPLSSYLQSKHLKLGRNARMLAAQSIDRTRSSKELPNISLFYRSLFEVLVCEQRPELKVTIQVGKLKKFNNFGEYVELCKKKYPVLQDIPLERVHTMAAEVENNKHYLDMFYLLRMSFAPVLESIILLDRLLFLLEKGHDKSYLVTAFDAVVSPRRFAIISIKE</sequence>
<accession>A0A1I8P9Y8</accession>
<dbReference type="AlphaFoldDB" id="A0A1I8P9Y8"/>
<dbReference type="PANTHER" id="PTHR12496">
    <property type="entry name" value="CGI-41 METHYLTRANSFERASE"/>
    <property type="match status" value="1"/>
</dbReference>
<evidence type="ECO:0000259" key="2">
    <source>
        <dbReference type="Pfam" id="PF13679"/>
    </source>
</evidence>
<reference evidence="3" key="1">
    <citation type="submission" date="2020-05" db="UniProtKB">
        <authorList>
            <consortium name="EnsemblMetazoa"/>
        </authorList>
    </citation>
    <scope>IDENTIFICATION</scope>
    <source>
        <strain evidence="3">USDA</strain>
    </source>
</reference>
<dbReference type="InterPro" id="IPR025714">
    <property type="entry name" value="Methyltranfer_dom"/>
</dbReference>
<dbReference type="EnsemblMetazoa" id="SCAU006169-RA">
    <property type="protein sequence ID" value="SCAU006169-PA"/>
    <property type="gene ID" value="SCAU006169"/>
</dbReference>
<protein>
    <recommendedName>
        <fullName evidence="2">Methyltransferase domain-containing protein</fullName>
    </recommendedName>
</protein>
<dbReference type="KEGG" id="scac:106090579"/>